<keyword evidence="2" id="KW-1185">Reference proteome</keyword>
<protein>
    <submittedName>
        <fullName evidence="1">Uncharacterized protein</fullName>
    </submittedName>
</protein>
<gene>
    <name evidence="1" type="ORF">E9232_003465</name>
</gene>
<evidence type="ECO:0000313" key="2">
    <source>
        <dbReference type="Proteomes" id="UP001262410"/>
    </source>
</evidence>
<proteinExistence type="predicted"/>
<reference evidence="1 2" key="1">
    <citation type="submission" date="2023-07" db="EMBL/GenBank/DDBJ databases">
        <title>Sorghum-associated microbial communities from plants grown in Nebraska, USA.</title>
        <authorList>
            <person name="Schachtman D."/>
        </authorList>
    </citation>
    <scope>NUCLEOTIDE SEQUENCE [LARGE SCALE GENOMIC DNA]</scope>
    <source>
        <strain evidence="1 2">584</strain>
    </source>
</reference>
<name>A0ABU1JSG0_9PROT</name>
<evidence type="ECO:0000313" key="1">
    <source>
        <dbReference type="EMBL" id="MDR6290939.1"/>
    </source>
</evidence>
<comment type="caution">
    <text evidence="1">The sequence shown here is derived from an EMBL/GenBank/DDBJ whole genome shotgun (WGS) entry which is preliminary data.</text>
</comment>
<dbReference type="RefSeq" id="WP_309795779.1">
    <property type="nucleotide sequence ID" value="NZ_JAVDPW010000006.1"/>
</dbReference>
<sequence>MRQTIEEVCRELGLAQPGRIGDMLPLEQMKQLLRDNPEGVHLWVTNVFQEVIERIPPRRCFHFWKSEVQQRLMEDGGFANDMWPGRYAYLAQQSKSPFGEPLVQLMQCD</sequence>
<dbReference type="EMBL" id="JAVDPW010000006">
    <property type="protein sequence ID" value="MDR6290939.1"/>
    <property type="molecule type" value="Genomic_DNA"/>
</dbReference>
<accession>A0ABU1JSG0</accession>
<dbReference type="Proteomes" id="UP001262410">
    <property type="component" value="Unassembled WGS sequence"/>
</dbReference>
<organism evidence="1 2">
    <name type="scientific">Inquilinus ginsengisoli</name>
    <dbReference type="NCBI Taxonomy" id="363840"/>
    <lineage>
        <taxon>Bacteria</taxon>
        <taxon>Pseudomonadati</taxon>
        <taxon>Pseudomonadota</taxon>
        <taxon>Alphaproteobacteria</taxon>
        <taxon>Rhodospirillales</taxon>
        <taxon>Rhodospirillaceae</taxon>
        <taxon>Inquilinus</taxon>
    </lineage>
</organism>